<feature type="non-terminal residue" evidence="2">
    <location>
        <position position="1"/>
    </location>
</feature>
<proteinExistence type="predicted"/>
<accession>A0A382ETA3</accession>
<dbReference type="EMBL" id="UINC01046228">
    <property type="protein sequence ID" value="SVB53970.1"/>
    <property type="molecule type" value="Genomic_DNA"/>
</dbReference>
<feature type="non-terminal residue" evidence="2">
    <location>
        <position position="37"/>
    </location>
</feature>
<protein>
    <submittedName>
        <fullName evidence="2">Uncharacterized protein</fullName>
    </submittedName>
</protein>
<feature type="region of interest" description="Disordered" evidence="1">
    <location>
        <begin position="13"/>
        <end position="37"/>
    </location>
</feature>
<gene>
    <name evidence="2" type="ORF">METZ01_LOCUS206824</name>
</gene>
<evidence type="ECO:0000256" key="1">
    <source>
        <dbReference type="SAM" id="MobiDB-lite"/>
    </source>
</evidence>
<name>A0A382ETA3_9ZZZZ</name>
<reference evidence="2" key="1">
    <citation type="submission" date="2018-05" db="EMBL/GenBank/DDBJ databases">
        <authorList>
            <person name="Lanie J.A."/>
            <person name="Ng W.-L."/>
            <person name="Kazmierczak K.M."/>
            <person name="Andrzejewski T.M."/>
            <person name="Davidsen T.M."/>
            <person name="Wayne K.J."/>
            <person name="Tettelin H."/>
            <person name="Glass J.I."/>
            <person name="Rusch D."/>
            <person name="Podicherti R."/>
            <person name="Tsui H.-C.T."/>
            <person name="Winkler M.E."/>
        </authorList>
    </citation>
    <scope>NUCLEOTIDE SEQUENCE</scope>
</reference>
<dbReference type="AlphaFoldDB" id="A0A382ETA3"/>
<sequence length="37" mass="3908">VVLEIPSFRLLPAQGGPQLSARPQKRSLGYGSTALKA</sequence>
<evidence type="ECO:0000313" key="2">
    <source>
        <dbReference type="EMBL" id="SVB53970.1"/>
    </source>
</evidence>
<organism evidence="2">
    <name type="scientific">marine metagenome</name>
    <dbReference type="NCBI Taxonomy" id="408172"/>
    <lineage>
        <taxon>unclassified sequences</taxon>
        <taxon>metagenomes</taxon>
        <taxon>ecological metagenomes</taxon>
    </lineage>
</organism>